<reference evidence="2 3" key="1">
    <citation type="submission" date="2018-03" db="EMBL/GenBank/DDBJ databases">
        <title>Genomic Encyclopedia of Archaeal and Bacterial Type Strains, Phase II (KMG-II): from individual species to whole genera.</title>
        <authorList>
            <person name="Goeker M."/>
        </authorList>
    </citation>
    <scope>NUCLEOTIDE SEQUENCE [LARGE SCALE GENOMIC DNA]</scope>
    <source>
        <strain evidence="2 3">DSM 44720</strain>
    </source>
</reference>
<organism evidence="2 3">
    <name type="scientific">Umezawaea tangerina</name>
    <dbReference type="NCBI Taxonomy" id="84725"/>
    <lineage>
        <taxon>Bacteria</taxon>
        <taxon>Bacillati</taxon>
        <taxon>Actinomycetota</taxon>
        <taxon>Actinomycetes</taxon>
        <taxon>Pseudonocardiales</taxon>
        <taxon>Pseudonocardiaceae</taxon>
        <taxon>Umezawaea</taxon>
    </lineage>
</organism>
<dbReference type="GO" id="GO:0016740">
    <property type="term" value="F:transferase activity"/>
    <property type="evidence" value="ECO:0007669"/>
    <property type="project" value="UniProtKB-KW"/>
</dbReference>
<comment type="caution">
    <text evidence="2">The sequence shown here is derived from an EMBL/GenBank/DDBJ whole genome shotgun (WGS) entry which is preliminary data.</text>
</comment>
<dbReference type="Gene3D" id="1.50.10.20">
    <property type="match status" value="1"/>
</dbReference>
<dbReference type="EMBL" id="PVTF01000008">
    <property type="protein sequence ID" value="PRY39026.1"/>
    <property type="molecule type" value="Genomic_DNA"/>
</dbReference>
<evidence type="ECO:0000313" key="2">
    <source>
        <dbReference type="EMBL" id="PRY39026.1"/>
    </source>
</evidence>
<proteinExistence type="predicted"/>
<keyword evidence="3" id="KW-1185">Reference proteome</keyword>
<dbReference type="InterPro" id="IPR008930">
    <property type="entry name" value="Terpenoid_cyclase/PrenylTrfase"/>
</dbReference>
<gene>
    <name evidence="2" type="ORF">CLV43_108426</name>
</gene>
<dbReference type="SUPFAM" id="SSF48239">
    <property type="entry name" value="Terpenoid cyclases/Protein prenyltransferases"/>
    <property type="match status" value="1"/>
</dbReference>
<feature type="region of interest" description="Disordered" evidence="1">
    <location>
        <begin position="1"/>
        <end position="24"/>
    </location>
</feature>
<protein>
    <submittedName>
        <fullName evidence="2">Prenyltransferase/squalene oxidase-like repeat protein</fullName>
    </submittedName>
</protein>
<accession>A0A2T0T034</accession>
<keyword evidence="2" id="KW-0808">Transferase</keyword>
<dbReference type="Proteomes" id="UP000239494">
    <property type="component" value="Unassembled WGS sequence"/>
</dbReference>
<name>A0A2T0T034_9PSEU</name>
<sequence>MRGKSGVSPALTRNGVPLPGGEPDHPHRACLQLLSWLAGKGSPSMRRRLLTVALLCVVSLSAPSTASATHNPADAAAGWLARQLVDGDHVEVDFGGVKYPDQGATIDAVFAFAAARASDDHTDRAIAWLARPEIAAGYLGTDGESYAGAHAKLLLAAQVTGKNPAAFAGVDLPAGLRGLLTPSGRFSDRSAFGDFSNAFTQSLALLALDRTSAGAPAAAVDFLVGTQCPDGGFPLSFGVTPCVSDVDSTALVTQALRATGKNLDAQEGLTWLTGVQAANGGFGVGTAAPNANSTGLAGQALRSGGRLLAAAKAKSFLRGLQVGCTAPAGNRGAIAYDASGFDPSTAGRATAQGVLGLAGVGLANLHAGGRHDAPVLTCP</sequence>
<evidence type="ECO:0000313" key="3">
    <source>
        <dbReference type="Proteomes" id="UP000239494"/>
    </source>
</evidence>
<evidence type="ECO:0000256" key="1">
    <source>
        <dbReference type="SAM" id="MobiDB-lite"/>
    </source>
</evidence>
<dbReference type="AlphaFoldDB" id="A0A2T0T034"/>